<dbReference type="NCBIfam" id="TIGR02032">
    <property type="entry name" value="GG-red-SF"/>
    <property type="match status" value="1"/>
</dbReference>
<reference evidence="2 3" key="1">
    <citation type="submission" date="2019-12" db="EMBL/GenBank/DDBJ databases">
        <authorList>
            <person name="Kun Z."/>
        </authorList>
    </citation>
    <scope>NUCLEOTIDE SEQUENCE [LARGE SCALE GENOMIC DNA]</scope>
    <source>
        <strain evidence="2 3">YIM 123512</strain>
    </source>
</reference>
<dbReference type="AlphaFoldDB" id="A0A6L7EWK9"/>
<name>A0A6L7EWK9_9ACTN</name>
<evidence type="ECO:0000313" key="2">
    <source>
        <dbReference type="EMBL" id="MXG90196.1"/>
    </source>
</evidence>
<dbReference type="Pfam" id="PF01266">
    <property type="entry name" value="DAO"/>
    <property type="match status" value="1"/>
</dbReference>
<organism evidence="2 3">
    <name type="scientific">Nocardioides flavescens</name>
    <dbReference type="NCBI Taxonomy" id="2691959"/>
    <lineage>
        <taxon>Bacteria</taxon>
        <taxon>Bacillati</taxon>
        <taxon>Actinomycetota</taxon>
        <taxon>Actinomycetes</taxon>
        <taxon>Propionibacteriales</taxon>
        <taxon>Nocardioidaceae</taxon>
        <taxon>Nocardioides</taxon>
    </lineage>
</organism>
<dbReference type="SUPFAM" id="SSF51905">
    <property type="entry name" value="FAD/NAD(P)-binding domain"/>
    <property type="match status" value="1"/>
</dbReference>
<dbReference type="InterPro" id="IPR050407">
    <property type="entry name" value="Geranylgeranyl_reductase"/>
</dbReference>
<dbReference type="RefSeq" id="WP_160878123.1">
    <property type="nucleotide sequence ID" value="NZ_WUEK01000006.1"/>
</dbReference>
<dbReference type="InterPro" id="IPR011777">
    <property type="entry name" value="Geranylgeranyl_Rdtase_fam"/>
</dbReference>
<dbReference type="InterPro" id="IPR036188">
    <property type="entry name" value="FAD/NAD-bd_sf"/>
</dbReference>
<sequence length="388" mass="40431">MEEYDVAVVGAGPAGSSAARAAAERGARVVVLDRAEFPRYKTCGGGLIGPSAAALPGAPPVRASVTRLDLTLRGQRRRARAAAGSFLQLVARSELDTWLLERAVAAGAEARLPCRVLDVTDGPDGALVSTSEGTLRAGVVIAADGTSSRLARAAGVRLSRVDLGLEVELETGPTAAHWAERVHLDWGPVPGSYGWVFPKGDTLTVGVIAARGAGEATRAYLRSFVAGLGLDRLRVVHDSGHLTRCRTPDSPLGRGRVLLAGDAAGLLEPWTREGISFATRSGALAGAVAADGAAGALERYREALAVDLLPEMAAGERCLRAFEAAPGVFHELIGSTPVGWRQFERLVRGETTLTRAVRRRPVRAGLRVLQSVPGAKAKVSTGSQGPPT</sequence>
<dbReference type="PRINTS" id="PR00420">
    <property type="entry name" value="RNGMNOXGNASE"/>
</dbReference>
<dbReference type="Gene3D" id="3.50.50.60">
    <property type="entry name" value="FAD/NAD(P)-binding domain"/>
    <property type="match status" value="1"/>
</dbReference>
<comment type="caution">
    <text evidence="2">The sequence shown here is derived from an EMBL/GenBank/DDBJ whole genome shotgun (WGS) entry which is preliminary data.</text>
</comment>
<gene>
    <name evidence="2" type="ORF">GRQ65_11600</name>
</gene>
<evidence type="ECO:0000313" key="3">
    <source>
        <dbReference type="Proteomes" id="UP000473325"/>
    </source>
</evidence>
<feature type="domain" description="FAD dependent oxidoreductase" evidence="1">
    <location>
        <begin position="5"/>
        <end position="78"/>
    </location>
</feature>
<keyword evidence="3" id="KW-1185">Reference proteome</keyword>
<dbReference type="EMBL" id="WUEK01000006">
    <property type="protein sequence ID" value="MXG90196.1"/>
    <property type="molecule type" value="Genomic_DNA"/>
</dbReference>
<proteinExistence type="predicted"/>
<evidence type="ECO:0000259" key="1">
    <source>
        <dbReference type="Pfam" id="PF01266"/>
    </source>
</evidence>
<dbReference type="InterPro" id="IPR006076">
    <property type="entry name" value="FAD-dep_OxRdtase"/>
</dbReference>
<accession>A0A6L7EWK9</accession>
<dbReference type="PANTHER" id="PTHR42685:SF22">
    <property type="entry name" value="CONDITIONED MEDIUM FACTOR RECEPTOR 1"/>
    <property type="match status" value="1"/>
</dbReference>
<dbReference type="PANTHER" id="PTHR42685">
    <property type="entry name" value="GERANYLGERANYL DIPHOSPHATE REDUCTASE"/>
    <property type="match status" value="1"/>
</dbReference>
<dbReference type="GO" id="GO:0016628">
    <property type="term" value="F:oxidoreductase activity, acting on the CH-CH group of donors, NAD or NADP as acceptor"/>
    <property type="evidence" value="ECO:0007669"/>
    <property type="project" value="InterPro"/>
</dbReference>
<protein>
    <submittedName>
        <fullName evidence="2">Geranylgeranyl reductase family protein</fullName>
    </submittedName>
</protein>
<dbReference type="Proteomes" id="UP000473325">
    <property type="component" value="Unassembled WGS sequence"/>
</dbReference>